<name>H8YZH6_9GAMM</name>
<feature type="compositionally biased region" description="Basic residues" evidence="1">
    <location>
        <begin position="129"/>
        <end position="142"/>
    </location>
</feature>
<dbReference type="RefSeq" id="WP_009148687.1">
    <property type="nucleotide sequence ID" value="NZ_CP121471.1"/>
</dbReference>
<sequence length="150" mass="15742">MIESQMTSPRRRLRALRAIPDQDRTDEQWDELNELEIMLAPANRLAPLPGGERAAAEQSRPRPARSNGTARANGGRGNAGRPNGARPNGHPAGQANAKTNAKKGPNVHGNGGDAHAAVSAGAPAPSSPPRRKPARRPRKKPRSAGPVEGG</sequence>
<protein>
    <submittedName>
        <fullName evidence="2">Uncharacterized protein</fullName>
    </submittedName>
</protein>
<evidence type="ECO:0000313" key="3">
    <source>
        <dbReference type="Proteomes" id="UP000002964"/>
    </source>
</evidence>
<dbReference type="Proteomes" id="UP000002964">
    <property type="component" value="Unassembled WGS sequence"/>
</dbReference>
<dbReference type="OrthoDB" id="9182776at2"/>
<evidence type="ECO:0000256" key="1">
    <source>
        <dbReference type="SAM" id="MobiDB-lite"/>
    </source>
</evidence>
<keyword evidence="3" id="KW-1185">Reference proteome</keyword>
<dbReference type="EMBL" id="JH603169">
    <property type="protein sequence ID" value="EIC22103.1"/>
    <property type="molecule type" value="Genomic_DNA"/>
</dbReference>
<dbReference type="eggNOG" id="ENOG5033J9N">
    <property type="taxonomic scope" value="Bacteria"/>
</dbReference>
<dbReference type="HOGENOM" id="CLU_1739682_0_0_6"/>
<proteinExistence type="predicted"/>
<dbReference type="AlphaFoldDB" id="H8YZH6"/>
<feature type="region of interest" description="Disordered" evidence="1">
    <location>
        <begin position="45"/>
        <end position="150"/>
    </location>
</feature>
<reference evidence="3" key="1">
    <citation type="submission" date="2011-06" db="EMBL/GenBank/DDBJ databases">
        <authorList>
            <consortium name="US DOE Joint Genome Institute (JGI-PGF)"/>
            <person name="Lucas S."/>
            <person name="Han J."/>
            <person name="Lapidus A."/>
            <person name="Cheng J.-F."/>
            <person name="Goodwin L."/>
            <person name="Pitluck S."/>
            <person name="Peters L."/>
            <person name="Land M.L."/>
            <person name="Hauser L."/>
            <person name="Vogl K."/>
            <person name="Liu Z."/>
            <person name="Overmann J."/>
            <person name="Frigaard N.-U."/>
            <person name="Bryant D.A."/>
            <person name="Woyke T.J."/>
        </authorList>
    </citation>
    <scope>NUCLEOTIDE SEQUENCE [LARGE SCALE GENOMIC DNA]</scope>
    <source>
        <strain evidence="3">970</strain>
    </source>
</reference>
<feature type="region of interest" description="Disordered" evidence="1">
    <location>
        <begin position="1"/>
        <end position="27"/>
    </location>
</feature>
<reference evidence="2 3" key="2">
    <citation type="submission" date="2011-11" db="EMBL/GenBank/DDBJ databases">
        <authorList>
            <consortium name="US DOE Joint Genome Institute"/>
            <person name="Lucas S."/>
            <person name="Han J."/>
            <person name="Lapidus A."/>
            <person name="Cheng J.-F."/>
            <person name="Goodwin L."/>
            <person name="Pitluck S."/>
            <person name="Peters L."/>
            <person name="Ovchinnikova G."/>
            <person name="Zhang X."/>
            <person name="Detter J.C."/>
            <person name="Han C."/>
            <person name="Tapia R."/>
            <person name="Land M."/>
            <person name="Hauser L."/>
            <person name="Kyrpides N."/>
            <person name="Ivanova N."/>
            <person name="Pagani I."/>
            <person name="Vogl K."/>
            <person name="Liu Z."/>
            <person name="Overmann J."/>
            <person name="Frigaard N.-U."/>
            <person name="Bryant D."/>
            <person name="Woyke T."/>
        </authorList>
    </citation>
    <scope>NUCLEOTIDE SEQUENCE [LARGE SCALE GENOMIC DNA]</scope>
    <source>
        <strain evidence="2 3">970</strain>
    </source>
</reference>
<accession>H8YZH6</accession>
<gene>
    <name evidence="2" type="ORF">Thi970DRAFT_02351</name>
</gene>
<evidence type="ECO:0000313" key="2">
    <source>
        <dbReference type="EMBL" id="EIC22103.1"/>
    </source>
</evidence>
<feature type="compositionally biased region" description="Low complexity" evidence="1">
    <location>
        <begin position="64"/>
        <end position="89"/>
    </location>
</feature>
<organism evidence="2 3">
    <name type="scientific">Thiorhodovibrio frisius</name>
    <dbReference type="NCBI Taxonomy" id="631362"/>
    <lineage>
        <taxon>Bacteria</taxon>
        <taxon>Pseudomonadati</taxon>
        <taxon>Pseudomonadota</taxon>
        <taxon>Gammaproteobacteria</taxon>
        <taxon>Chromatiales</taxon>
        <taxon>Chromatiaceae</taxon>
        <taxon>Thiorhodovibrio</taxon>
    </lineage>
</organism>